<name>A0A8B6CUW0_MYTGA</name>
<dbReference type="EMBL" id="UYJE01002277">
    <property type="protein sequence ID" value="VDI09248.1"/>
    <property type="molecule type" value="Genomic_DNA"/>
</dbReference>
<evidence type="ECO:0008006" key="3">
    <source>
        <dbReference type="Google" id="ProtNLM"/>
    </source>
</evidence>
<keyword evidence="2" id="KW-1185">Reference proteome</keyword>
<organism evidence="1 2">
    <name type="scientific">Mytilus galloprovincialis</name>
    <name type="common">Mediterranean mussel</name>
    <dbReference type="NCBI Taxonomy" id="29158"/>
    <lineage>
        <taxon>Eukaryota</taxon>
        <taxon>Metazoa</taxon>
        <taxon>Spiralia</taxon>
        <taxon>Lophotrochozoa</taxon>
        <taxon>Mollusca</taxon>
        <taxon>Bivalvia</taxon>
        <taxon>Autobranchia</taxon>
        <taxon>Pteriomorphia</taxon>
        <taxon>Mytilida</taxon>
        <taxon>Mytiloidea</taxon>
        <taxon>Mytilidae</taxon>
        <taxon>Mytilinae</taxon>
        <taxon>Mytilus</taxon>
    </lineage>
</organism>
<dbReference type="InterPro" id="IPR016186">
    <property type="entry name" value="C-type_lectin-like/link_sf"/>
</dbReference>
<accession>A0A8B6CUW0</accession>
<dbReference type="InterPro" id="IPR016187">
    <property type="entry name" value="CTDL_fold"/>
</dbReference>
<dbReference type="OrthoDB" id="6189669at2759"/>
<dbReference type="Proteomes" id="UP000596742">
    <property type="component" value="Unassembled WGS sequence"/>
</dbReference>
<comment type="caution">
    <text evidence="1">The sequence shown here is derived from an EMBL/GenBank/DDBJ whole genome shotgun (WGS) entry which is preliminary data.</text>
</comment>
<sequence length="167" mass="19365">MPRLQWYLWGKNVPCNETFGPEWTYNGKCCNERPCCRFLKAPCVPETCPNRFKLLSNPTSSANCYSKSKPGGWARWNEALVTNYETVWTGANDIDKDGKYTFAFENSPFSLKHLPFGEVSVTHKPPCAVRIQKGRSNIDWYWESVACREQYSIHYICEYKLVNIPFV</sequence>
<protein>
    <recommendedName>
        <fullName evidence="3">C-type lectin domain-containing protein</fullName>
    </recommendedName>
</protein>
<reference evidence="1" key="1">
    <citation type="submission" date="2018-11" db="EMBL/GenBank/DDBJ databases">
        <authorList>
            <person name="Alioto T."/>
            <person name="Alioto T."/>
        </authorList>
    </citation>
    <scope>NUCLEOTIDE SEQUENCE</scope>
</reference>
<gene>
    <name evidence="1" type="ORF">MGAL_10B091995</name>
</gene>
<dbReference type="SUPFAM" id="SSF56436">
    <property type="entry name" value="C-type lectin-like"/>
    <property type="match status" value="1"/>
</dbReference>
<dbReference type="AlphaFoldDB" id="A0A8B6CUW0"/>
<dbReference type="Gene3D" id="3.10.100.10">
    <property type="entry name" value="Mannose-Binding Protein A, subunit A"/>
    <property type="match status" value="1"/>
</dbReference>
<evidence type="ECO:0000313" key="2">
    <source>
        <dbReference type="Proteomes" id="UP000596742"/>
    </source>
</evidence>
<proteinExistence type="predicted"/>
<evidence type="ECO:0000313" key="1">
    <source>
        <dbReference type="EMBL" id="VDI09248.1"/>
    </source>
</evidence>